<feature type="compositionally biased region" description="Low complexity" evidence="1">
    <location>
        <begin position="18"/>
        <end position="27"/>
    </location>
</feature>
<protein>
    <submittedName>
        <fullName evidence="2">Uncharacterized protein</fullName>
    </submittedName>
</protein>
<feature type="compositionally biased region" description="Basic and acidic residues" evidence="1">
    <location>
        <begin position="46"/>
        <end position="62"/>
    </location>
</feature>
<keyword evidence="3" id="KW-1185">Reference proteome</keyword>
<feature type="compositionally biased region" description="Low complexity" evidence="1">
    <location>
        <begin position="1"/>
        <end position="11"/>
    </location>
</feature>
<organism evidence="2 3">
    <name type="scientific">Haemaphysalis longicornis</name>
    <name type="common">Bush tick</name>
    <dbReference type="NCBI Taxonomy" id="44386"/>
    <lineage>
        <taxon>Eukaryota</taxon>
        <taxon>Metazoa</taxon>
        <taxon>Ecdysozoa</taxon>
        <taxon>Arthropoda</taxon>
        <taxon>Chelicerata</taxon>
        <taxon>Arachnida</taxon>
        <taxon>Acari</taxon>
        <taxon>Parasitiformes</taxon>
        <taxon>Ixodida</taxon>
        <taxon>Ixodoidea</taxon>
        <taxon>Ixodidae</taxon>
        <taxon>Haemaphysalinae</taxon>
        <taxon>Haemaphysalis</taxon>
    </lineage>
</organism>
<comment type="caution">
    <text evidence="2">The sequence shown here is derived from an EMBL/GenBank/DDBJ whole genome shotgun (WGS) entry which is preliminary data.</text>
</comment>
<gene>
    <name evidence="2" type="ORF">HPB48_004430</name>
</gene>
<evidence type="ECO:0000256" key="1">
    <source>
        <dbReference type="SAM" id="MobiDB-lite"/>
    </source>
</evidence>
<dbReference type="EMBL" id="JABSTR010000003">
    <property type="protein sequence ID" value="KAH9365111.1"/>
    <property type="molecule type" value="Genomic_DNA"/>
</dbReference>
<evidence type="ECO:0000313" key="2">
    <source>
        <dbReference type="EMBL" id="KAH9365111.1"/>
    </source>
</evidence>
<accession>A0A9J6FQK6</accession>
<sequence>MEPVSPESSWPTEEESSDCGCRFSSSSVEETPRHSEAARLEPNQSRGREGAETGERSGVDDHDGVEEGDGPHRQLRAQLFMTANVVPLFRDRLPQLKKKEREESWNESHFEFLSPRLVRNGSRAVLCFYDRRAHLLPPPYAFFPRQMAMRYCTHAVYHAPFALHEGRLAYRNPEFDRHVSITQRSKVSSAMACML</sequence>
<feature type="region of interest" description="Disordered" evidence="1">
    <location>
        <begin position="1"/>
        <end position="70"/>
    </location>
</feature>
<feature type="compositionally biased region" description="Basic and acidic residues" evidence="1">
    <location>
        <begin position="30"/>
        <end position="39"/>
    </location>
</feature>
<dbReference type="AlphaFoldDB" id="A0A9J6FQK6"/>
<name>A0A9J6FQK6_HAELO</name>
<evidence type="ECO:0000313" key="3">
    <source>
        <dbReference type="Proteomes" id="UP000821853"/>
    </source>
</evidence>
<reference evidence="2 3" key="1">
    <citation type="journal article" date="2020" name="Cell">
        <title>Large-Scale Comparative Analyses of Tick Genomes Elucidate Their Genetic Diversity and Vector Capacities.</title>
        <authorList>
            <consortium name="Tick Genome and Microbiome Consortium (TIGMIC)"/>
            <person name="Jia N."/>
            <person name="Wang J."/>
            <person name="Shi W."/>
            <person name="Du L."/>
            <person name="Sun Y."/>
            <person name="Zhan W."/>
            <person name="Jiang J.F."/>
            <person name="Wang Q."/>
            <person name="Zhang B."/>
            <person name="Ji P."/>
            <person name="Bell-Sakyi L."/>
            <person name="Cui X.M."/>
            <person name="Yuan T.T."/>
            <person name="Jiang B.G."/>
            <person name="Yang W.F."/>
            <person name="Lam T.T."/>
            <person name="Chang Q.C."/>
            <person name="Ding S.J."/>
            <person name="Wang X.J."/>
            <person name="Zhu J.G."/>
            <person name="Ruan X.D."/>
            <person name="Zhao L."/>
            <person name="Wei J.T."/>
            <person name="Ye R.Z."/>
            <person name="Que T.C."/>
            <person name="Du C.H."/>
            <person name="Zhou Y.H."/>
            <person name="Cheng J.X."/>
            <person name="Dai P.F."/>
            <person name="Guo W.B."/>
            <person name="Han X.H."/>
            <person name="Huang E.J."/>
            <person name="Li L.F."/>
            <person name="Wei W."/>
            <person name="Gao Y.C."/>
            <person name="Liu J.Z."/>
            <person name="Shao H.Z."/>
            <person name="Wang X."/>
            <person name="Wang C.C."/>
            <person name="Yang T.C."/>
            <person name="Huo Q.B."/>
            <person name="Li W."/>
            <person name="Chen H.Y."/>
            <person name="Chen S.E."/>
            <person name="Zhou L.G."/>
            <person name="Ni X.B."/>
            <person name="Tian J.H."/>
            <person name="Sheng Y."/>
            <person name="Liu T."/>
            <person name="Pan Y.S."/>
            <person name="Xia L.Y."/>
            <person name="Li J."/>
            <person name="Zhao F."/>
            <person name="Cao W.C."/>
        </authorList>
    </citation>
    <scope>NUCLEOTIDE SEQUENCE [LARGE SCALE GENOMIC DNA]</scope>
    <source>
        <strain evidence="2">HaeL-2018</strain>
    </source>
</reference>
<proteinExistence type="predicted"/>
<dbReference type="Proteomes" id="UP000821853">
    <property type="component" value="Unassembled WGS sequence"/>
</dbReference>
<dbReference type="VEuPathDB" id="VectorBase:HLOH_048314"/>
<dbReference type="OrthoDB" id="6496802at2759"/>